<dbReference type="RefSeq" id="WP_205174484.1">
    <property type="nucleotide sequence ID" value="NZ_JAFBDZ010000004.1"/>
</dbReference>
<dbReference type="EC" id="4.1.3.42" evidence="6"/>
<organism evidence="6 7">
    <name type="scientific">Rossellomorea pakistanensis</name>
    <dbReference type="NCBI Taxonomy" id="992288"/>
    <lineage>
        <taxon>Bacteria</taxon>
        <taxon>Bacillati</taxon>
        <taxon>Bacillota</taxon>
        <taxon>Bacilli</taxon>
        <taxon>Bacillales</taxon>
        <taxon>Bacillaceae</taxon>
        <taxon>Rossellomorea</taxon>
    </lineage>
</organism>
<dbReference type="Proteomes" id="UP001646157">
    <property type="component" value="Unassembled WGS sequence"/>
</dbReference>
<protein>
    <submittedName>
        <fullName evidence="6">2-dehydro-3-deoxyphosphogluconate aldolase/(4S)-4-hydroxy-2-oxoglutarate aldolase</fullName>
        <ecNumber evidence="6">4.1.2.14</ecNumber>
        <ecNumber evidence="6">4.1.3.42</ecNumber>
    </submittedName>
</protein>
<dbReference type="InterPro" id="IPR013785">
    <property type="entry name" value="Aldolase_TIM"/>
</dbReference>
<evidence type="ECO:0000256" key="2">
    <source>
        <dbReference type="ARBA" id="ARBA00006906"/>
    </source>
</evidence>
<comment type="caution">
    <text evidence="6">The sequence shown here is derived from an EMBL/GenBank/DDBJ whole genome shotgun (WGS) entry which is preliminary data.</text>
</comment>
<dbReference type="SUPFAM" id="SSF51569">
    <property type="entry name" value="Aldolase"/>
    <property type="match status" value="1"/>
</dbReference>
<proteinExistence type="inferred from homology"/>
<sequence>MSIQLFNQPEIISIIRGYRTETALSVVDALYEGGIRTFEITMDSPDASHIINRLSRSDYLDLRVGAGTVLSIEEAEKAIDAGAEFIFSPHFDEGLVKRVKELGCISIPGTLTPSEMVKAIQAGADFVKVFPANSVGPAYLKAIQTPIPHLKMIPTGGITKDNMVEYLKNGAVAVGLGGSLVRDVDVRLQRYDLVKQNAEDVMTILNDWKRENLHEEKLTNK</sequence>
<dbReference type="GO" id="GO:0106009">
    <property type="term" value="F:(4S)-4-hydroxy-2-oxoglutarate aldolase activity"/>
    <property type="evidence" value="ECO:0007669"/>
    <property type="project" value="UniProtKB-EC"/>
</dbReference>
<keyword evidence="7" id="KW-1185">Reference proteome</keyword>
<dbReference type="InterPro" id="IPR000887">
    <property type="entry name" value="Aldlse_KDPG_KHG"/>
</dbReference>
<dbReference type="GO" id="GO:0008675">
    <property type="term" value="F:2-dehydro-3-deoxy-phosphogluconate aldolase activity"/>
    <property type="evidence" value="ECO:0007669"/>
    <property type="project" value="UniProtKB-EC"/>
</dbReference>
<evidence type="ECO:0000313" key="7">
    <source>
        <dbReference type="Proteomes" id="UP001646157"/>
    </source>
</evidence>
<dbReference type="PANTHER" id="PTHR30246">
    <property type="entry name" value="2-KETO-3-DEOXY-6-PHOSPHOGLUCONATE ALDOLASE"/>
    <property type="match status" value="1"/>
</dbReference>
<evidence type="ECO:0000313" key="6">
    <source>
        <dbReference type="EMBL" id="MBM7587290.1"/>
    </source>
</evidence>
<evidence type="ECO:0000256" key="3">
    <source>
        <dbReference type="ARBA" id="ARBA00011233"/>
    </source>
</evidence>
<dbReference type="Gene3D" id="3.20.20.70">
    <property type="entry name" value="Aldolase class I"/>
    <property type="match status" value="1"/>
</dbReference>
<comment type="similarity">
    <text evidence="2">Belongs to the KHG/KDPG aldolase family.</text>
</comment>
<comment type="subunit">
    <text evidence="3">Homotrimer.</text>
</comment>
<dbReference type="EMBL" id="JAFBDZ010000004">
    <property type="protein sequence ID" value="MBM7587290.1"/>
    <property type="molecule type" value="Genomic_DNA"/>
</dbReference>
<comment type="pathway">
    <text evidence="1">Carbohydrate acid metabolism.</text>
</comment>
<evidence type="ECO:0000256" key="1">
    <source>
        <dbReference type="ARBA" id="ARBA00004761"/>
    </source>
</evidence>
<keyword evidence="4 6" id="KW-0456">Lyase</keyword>
<evidence type="ECO:0000256" key="5">
    <source>
        <dbReference type="ARBA" id="ARBA00023277"/>
    </source>
</evidence>
<gene>
    <name evidence="6" type="ORF">JOC86_003863</name>
</gene>
<dbReference type="NCBIfam" id="TIGR01182">
    <property type="entry name" value="eda"/>
    <property type="match status" value="1"/>
</dbReference>
<keyword evidence="5" id="KW-0119">Carbohydrate metabolism</keyword>
<dbReference type="Pfam" id="PF01081">
    <property type="entry name" value="Aldolase"/>
    <property type="match status" value="1"/>
</dbReference>
<dbReference type="CDD" id="cd00452">
    <property type="entry name" value="KDPG_aldolase"/>
    <property type="match status" value="1"/>
</dbReference>
<name>A0ABS2NHK8_9BACI</name>
<accession>A0ABS2NHK8</accession>
<dbReference type="PANTHER" id="PTHR30246:SF1">
    <property type="entry name" value="2-DEHYDRO-3-DEOXY-6-PHOSPHOGALACTONATE ALDOLASE-RELATED"/>
    <property type="match status" value="1"/>
</dbReference>
<reference evidence="6 7" key="1">
    <citation type="submission" date="2021-01" db="EMBL/GenBank/DDBJ databases">
        <title>Genomic Encyclopedia of Type Strains, Phase IV (KMG-IV): sequencing the most valuable type-strain genomes for metagenomic binning, comparative biology and taxonomic classification.</title>
        <authorList>
            <person name="Goeker M."/>
        </authorList>
    </citation>
    <scope>NUCLEOTIDE SEQUENCE [LARGE SCALE GENOMIC DNA]</scope>
    <source>
        <strain evidence="6 7">DSM 24834</strain>
    </source>
</reference>
<evidence type="ECO:0000256" key="4">
    <source>
        <dbReference type="ARBA" id="ARBA00023239"/>
    </source>
</evidence>
<dbReference type="EC" id="4.1.2.14" evidence="6"/>